<evidence type="ECO:0000313" key="2">
    <source>
        <dbReference type="EMBL" id="MBC3916709.1"/>
    </source>
</evidence>
<evidence type="ECO:0000313" key="3">
    <source>
        <dbReference type="Proteomes" id="UP000650424"/>
    </source>
</evidence>
<sequence>MATAAGCGWELPLAVPKATVSNFKIQRKLILLVIFFVWLSVVLIYGWVDVSSTMDELQANPTPDLYANNFGFQIIAFAPSKGMASLLILGVGLVGGLSYTSGHELGD</sequence>
<keyword evidence="1" id="KW-1133">Transmembrane helix</keyword>
<dbReference type="Proteomes" id="UP000650424">
    <property type="component" value="Unassembled WGS sequence"/>
</dbReference>
<protein>
    <submittedName>
        <fullName evidence="2">Uncharacterized protein</fullName>
    </submittedName>
</protein>
<keyword evidence="3" id="KW-1185">Reference proteome</keyword>
<name>A0ABR6ZMA9_9BURK</name>
<keyword evidence="1" id="KW-0472">Membrane</keyword>
<accession>A0ABR6ZMA9</accession>
<reference evidence="2 3" key="1">
    <citation type="submission" date="2020-08" db="EMBL/GenBank/DDBJ databases">
        <title>Novel species isolated from subtropical streams in China.</title>
        <authorList>
            <person name="Lu H."/>
        </authorList>
    </citation>
    <scope>NUCLEOTIDE SEQUENCE [LARGE SCALE GENOMIC DNA]</scope>
    <source>
        <strain evidence="2 3">CY18W</strain>
    </source>
</reference>
<organism evidence="2 3">
    <name type="scientific">Undibacterium hunanense</name>
    <dbReference type="NCBI Taxonomy" id="2762292"/>
    <lineage>
        <taxon>Bacteria</taxon>
        <taxon>Pseudomonadati</taxon>
        <taxon>Pseudomonadota</taxon>
        <taxon>Betaproteobacteria</taxon>
        <taxon>Burkholderiales</taxon>
        <taxon>Oxalobacteraceae</taxon>
        <taxon>Undibacterium</taxon>
    </lineage>
</organism>
<comment type="caution">
    <text evidence="2">The sequence shown here is derived from an EMBL/GenBank/DDBJ whole genome shotgun (WGS) entry which is preliminary data.</text>
</comment>
<feature type="transmembrane region" description="Helical" evidence="1">
    <location>
        <begin position="70"/>
        <end position="94"/>
    </location>
</feature>
<feature type="transmembrane region" description="Helical" evidence="1">
    <location>
        <begin position="29"/>
        <end position="48"/>
    </location>
</feature>
<proteinExistence type="predicted"/>
<gene>
    <name evidence="2" type="ORF">H8L32_04355</name>
</gene>
<dbReference type="EMBL" id="JACOGF010000002">
    <property type="protein sequence ID" value="MBC3916709.1"/>
    <property type="molecule type" value="Genomic_DNA"/>
</dbReference>
<dbReference type="RefSeq" id="WP_186945955.1">
    <property type="nucleotide sequence ID" value="NZ_JACOGF010000002.1"/>
</dbReference>
<evidence type="ECO:0000256" key="1">
    <source>
        <dbReference type="SAM" id="Phobius"/>
    </source>
</evidence>
<keyword evidence="1" id="KW-0812">Transmembrane</keyword>